<dbReference type="Proteomes" id="UP000429232">
    <property type="component" value="Chromosome"/>
</dbReference>
<dbReference type="RefSeq" id="WP_157526092.1">
    <property type="nucleotide sequence ID" value="NZ_CP066775.1"/>
</dbReference>
<name>A0A6I4I0Z6_9SPHI</name>
<accession>A0A6I4I0Z6</accession>
<reference evidence="1 2" key="1">
    <citation type="submission" date="2020-12" db="EMBL/GenBank/DDBJ databases">
        <title>HMF7856_wgs.fasta genome submission.</title>
        <authorList>
            <person name="Kang H."/>
            <person name="Kim H."/>
            <person name="Joh K."/>
        </authorList>
    </citation>
    <scope>NUCLEOTIDE SEQUENCE [LARGE SCALE GENOMIC DNA]</scope>
    <source>
        <strain evidence="1 2">HMF7856</strain>
    </source>
</reference>
<evidence type="ECO:0000313" key="2">
    <source>
        <dbReference type="Proteomes" id="UP000429232"/>
    </source>
</evidence>
<gene>
    <name evidence="1" type="ORF">GO620_009545</name>
</gene>
<dbReference type="EMBL" id="CP066775">
    <property type="protein sequence ID" value="QQL48436.1"/>
    <property type="molecule type" value="Genomic_DNA"/>
</dbReference>
<sequence>MIKRLFSFLGMLAMVHIAQGQKLELTAGISGNVYNYGGTGSNTQVYSGSNQTFGKKLTAGLGAQLNLKLVDKDGFMFNITSAYDVFKSSASVYAPLYFYSNISASSATSFIAPLYDYNASIGTGTTTIKEISVSPLLGYRLKRKKVSVDFLLGAEAGFIAEIKTEQKITNDFYYHPPVVYLGNAQAYIKDTDWRLKTGFSVNYHRFGATASYAHGFINLRRDKDAFGYPIQGTIYSQYLQLGLNYKLF</sequence>
<organism evidence="1 2">
    <name type="scientific">Mucilaginibacter ginkgonis</name>
    <dbReference type="NCBI Taxonomy" id="2682091"/>
    <lineage>
        <taxon>Bacteria</taxon>
        <taxon>Pseudomonadati</taxon>
        <taxon>Bacteroidota</taxon>
        <taxon>Sphingobacteriia</taxon>
        <taxon>Sphingobacteriales</taxon>
        <taxon>Sphingobacteriaceae</taxon>
        <taxon>Mucilaginibacter</taxon>
    </lineage>
</organism>
<proteinExistence type="predicted"/>
<dbReference type="AlphaFoldDB" id="A0A6I4I0Z6"/>
<evidence type="ECO:0000313" key="1">
    <source>
        <dbReference type="EMBL" id="QQL48436.1"/>
    </source>
</evidence>
<keyword evidence="2" id="KW-1185">Reference proteome</keyword>
<protein>
    <submittedName>
        <fullName evidence="1">Outer membrane beta-barrel protein</fullName>
    </submittedName>
</protein>
<dbReference type="KEGG" id="mgik:GO620_009545"/>